<reference evidence="2 3" key="1">
    <citation type="submission" date="2016-10" db="EMBL/GenBank/DDBJ databases">
        <authorList>
            <person name="de Groot N.N."/>
        </authorList>
    </citation>
    <scope>NUCLEOTIDE SEQUENCE [LARGE SCALE GENOMIC DNA]</scope>
    <source>
        <strain evidence="2 3">DSM 6793</strain>
    </source>
</reference>
<protein>
    <recommendedName>
        <fullName evidence="4">YfiR family protein</fullName>
    </recommendedName>
</protein>
<feature type="signal peptide" evidence="1">
    <location>
        <begin position="1"/>
        <end position="31"/>
    </location>
</feature>
<organism evidence="2 3">
    <name type="scientific">Flexibacter flexilis DSM 6793</name>
    <dbReference type="NCBI Taxonomy" id="927664"/>
    <lineage>
        <taxon>Bacteria</taxon>
        <taxon>Pseudomonadati</taxon>
        <taxon>Bacteroidota</taxon>
        <taxon>Cytophagia</taxon>
        <taxon>Cytophagales</taxon>
        <taxon>Flexibacteraceae</taxon>
        <taxon>Flexibacter</taxon>
    </lineage>
</organism>
<dbReference type="AlphaFoldDB" id="A0A1I1D8U5"/>
<evidence type="ECO:0000256" key="1">
    <source>
        <dbReference type="SAM" id="SignalP"/>
    </source>
</evidence>
<gene>
    <name evidence="2" type="ORF">SAMN05421780_10119</name>
</gene>
<accession>A0A1I1D8U5</accession>
<evidence type="ECO:0000313" key="3">
    <source>
        <dbReference type="Proteomes" id="UP000199514"/>
    </source>
</evidence>
<evidence type="ECO:0008006" key="4">
    <source>
        <dbReference type="Google" id="ProtNLM"/>
    </source>
</evidence>
<keyword evidence="3" id="KW-1185">Reference proteome</keyword>
<dbReference type="STRING" id="927664.SAMN05421780_10119"/>
<keyword evidence="1" id="KW-0732">Signal</keyword>
<evidence type="ECO:0000313" key="2">
    <source>
        <dbReference type="EMBL" id="SFB70756.1"/>
    </source>
</evidence>
<dbReference type="EMBL" id="FOLE01000001">
    <property type="protein sequence ID" value="SFB70756.1"/>
    <property type="molecule type" value="Genomic_DNA"/>
</dbReference>
<name>A0A1I1D8U5_9BACT</name>
<dbReference type="Pfam" id="PF13689">
    <property type="entry name" value="DUF4154"/>
    <property type="match status" value="1"/>
</dbReference>
<dbReference type="InterPro" id="IPR025293">
    <property type="entry name" value="YfiR/HmsC-like"/>
</dbReference>
<proteinExistence type="predicted"/>
<dbReference type="Proteomes" id="UP000199514">
    <property type="component" value="Unassembled WGS sequence"/>
</dbReference>
<sequence length="180" mass="20199">MLTNTYFDFNSMKKLRLIFVLSLFTSFSTFAQTTDYKFQSLFVYNIAKLAKWTPDHEAGDFKIAILGNKQVAETMSQALTNKKVGAQNIKVEVFNDINDVSSCHILFVPATTKVPIEKLTKVVEKNNIMLVTERDGWGRKGSAINFIMVDGKMKFEVNQEAAQKANVKLSNSLTAMGIVL</sequence>
<feature type="chain" id="PRO_5011744144" description="YfiR family protein" evidence="1">
    <location>
        <begin position="32"/>
        <end position="180"/>
    </location>
</feature>